<dbReference type="Proteomes" id="UP001150238">
    <property type="component" value="Unassembled WGS sequence"/>
</dbReference>
<proteinExistence type="predicted"/>
<feature type="signal peptide" evidence="1">
    <location>
        <begin position="1"/>
        <end position="23"/>
    </location>
</feature>
<evidence type="ECO:0000313" key="3">
    <source>
        <dbReference type="Proteomes" id="UP001150238"/>
    </source>
</evidence>
<evidence type="ECO:0000313" key="2">
    <source>
        <dbReference type="EMBL" id="KAJ4487257.1"/>
    </source>
</evidence>
<reference evidence="2" key="2">
    <citation type="journal article" date="2023" name="Proc. Natl. Acad. Sci. U.S.A.">
        <title>A global phylogenomic analysis of the shiitake genus Lentinula.</title>
        <authorList>
            <person name="Sierra-Patev S."/>
            <person name="Min B."/>
            <person name="Naranjo-Ortiz M."/>
            <person name="Looney B."/>
            <person name="Konkel Z."/>
            <person name="Slot J.C."/>
            <person name="Sakamoto Y."/>
            <person name="Steenwyk J.L."/>
            <person name="Rokas A."/>
            <person name="Carro J."/>
            <person name="Camarero S."/>
            <person name="Ferreira P."/>
            <person name="Molpeceres G."/>
            <person name="Ruiz-Duenas F.J."/>
            <person name="Serrano A."/>
            <person name="Henrissat B."/>
            <person name="Drula E."/>
            <person name="Hughes K.W."/>
            <person name="Mata J.L."/>
            <person name="Ishikawa N.K."/>
            <person name="Vargas-Isla R."/>
            <person name="Ushijima S."/>
            <person name="Smith C.A."/>
            <person name="Donoghue J."/>
            <person name="Ahrendt S."/>
            <person name="Andreopoulos W."/>
            <person name="He G."/>
            <person name="LaButti K."/>
            <person name="Lipzen A."/>
            <person name="Ng V."/>
            <person name="Riley R."/>
            <person name="Sandor L."/>
            <person name="Barry K."/>
            <person name="Martinez A.T."/>
            <person name="Xiao Y."/>
            <person name="Gibbons J.G."/>
            <person name="Terashima K."/>
            <person name="Grigoriev I.V."/>
            <person name="Hibbett D."/>
        </authorList>
    </citation>
    <scope>NUCLEOTIDE SEQUENCE</scope>
    <source>
        <strain evidence="2">Sp2 HRB7682 ss15</strain>
    </source>
</reference>
<sequence length="112" mass="12401">MKFLASISFSLVIAAIAITTVDAIALDDKLACGAPWNIAHTKGAPCKFWGKDGNGTHVHDGTCKKRNGFHLIHRLECITTSVDFPCFMLSIVVFRIPSFVLAHPMRFYTTYL</sequence>
<feature type="chain" id="PRO_5040945919" evidence="1">
    <location>
        <begin position="24"/>
        <end position="112"/>
    </location>
</feature>
<comment type="caution">
    <text evidence="2">The sequence shown here is derived from an EMBL/GenBank/DDBJ whole genome shotgun (WGS) entry which is preliminary data.</text>
</comment>
<protein>
    <submittedName>
        <fullName evidence="2">Uncharacterized protein</fullName>
    </submittedName>
</protein>
<organism evidence="2 3">
    <name type="scientific">Lentinula lateritia</name>
    <dbReference type="NCBI Taxonomy" id="40482"/>
    <lineage>
        <taxon>Eukaryota</taxon>
        <taxon>Fungi</taxon>
        <taxon>Dikarya</taxon>
        <taxon>Basidiomycota</taxon>
        <taxon>Agaricomycotina</taxon>
        <taxon>Agaricomycetes</taxon>
        <taxon>Agaricomycetidae</taxon>
        <taxon>Agaricales</taxon>
        <taxon>Marasmiineae</taxon>
        <taxon>Omphalotaceae</taxon>
        <taxon>Lentinula</taxon>
    </lineage>
</organism>
<name>A0A9W9APE0_9AGAR</name>
<dbReference type="EMBL" id="JANVFS010000009">
    <property type="protein sequence ID" value="KAJ4487257.1"/>
    <property type="molecule type" value="Genomic_DNA"/>
</dbReference>
<reference evidence="2" key="1">
    <citation type="submission" date="2022-08" db="EMBL/GenBank/DDBJ databases">
        <authorList>
            <consortium name="DOE Joint Genome Institute"/>
            <person name="Min B."/>
            <person name="Riley R."/>
            <person name="Sierra-Patev S."/>
            <person name="Naranjo-Ortiz M."/>
            <person name="Looney B."/>
            <person name="Konkel Z."/>
            <person name="Slot J.C."/>
            <person name="Sakamoto Y."/>
            <person name="Steenwyk J.L."/>
            <person name="Rokas A."/>
            <person name="Carro J."/>
            <person name="Camarero S."/>
            <person name="Ferreira P."/>
            <person name="Molpeceres G."/>
            <person name="Ruiz-Duenas F.J."/>
            <person name="Serrano A."/>
            <person name="Henrissat B."/>
            <person name="Drula E."/>
            <person name="Hughes K.W."/>
            <person name="Mata J.L."/>
            <person name="Ishikawa N.K."/>
            <person name="Vargas-Isla R."/>
            <person name="Ushijima S."/>
            <person name="Smith C.A."/>
            <person name="Ahrendt S."/>
            <person name="Andreopoulos W."/>
            <person name="He G."/>
            <person name="Labutti K."/>
            <person name="Lipzen A."/>
            <person name="Ng V."/>
            <person name="Sandor L."/>
            <person name="Barry K."/>
            <person name="Martinez A.T."/>
            <person name="Xiao Y."/>
            <person name="Gibbons J.G."/>
            <person name="Terashima K."/>
            <person name="Hibbett D.S."/>
            <person name="Grigoriev I.V."/>
        </authorList>
    </citation>
    <scope>NUCLEOTIDE SEQUENCE</scope>
    <source>
        <strain evidence="2">Sp2 HRB7682 ss15</strain>
    </source>
</reference>
<gene>
    <name evidence="2" type="ORF">C8J55DRAFT_487389</name>
</gene>
<dbReference type="AlphaFoldDB" id="A0A9W9APE0"/>
<evidence type="ECO:0000256" key="1">
    <source>
        <dbReference type="SAM" id="SignalP"/>
    </source>
</evidence>
<keyword evidence="1" id="KW-0732">Signal</keyword>
<accession>A0A9W9APE0</accession>